<accession>A0AAD7JBE5</accession>
<gene>
    <name evidence="2" type="ORF">B0H16DRAFT_1884906</name>
</gene>
<dbReference type="PANTHER" id="PTHR22601">
    <property type="entry name" value="ISP4 LIKE PROTEIN"/>
    <property type="match status" value="1"/>
</dbReference>
<protein>
    <submittedName>
        <fullName evidence="2">Uncharacterized protein</fullName>
    </submittedName>
</protein>
<dbReference type="EMBL" id="JARKIB010000039">
    <property type="protein sequence ID" value="KAJ7759538.1"/>
    <property type="molecule type" value="Genomic_DNA"/>
</dbReference>
<evidence type="ECO:0000256" key="1">
    <source>
        <dbReference type="SAM" id="MobiDB-lite"/>
    </source>
</evidence>
<organism evidence="2 3">
    <name type="scientific">Mycena metata</name>
    <dbReference type="NCBI Taxonomy" id="1033252"/>
    <lineage>
        <taxon>Eukaryota</taxon>
        <taxon>Fungi</taxon>
        <taxon>Dikarya</taxon>
        <taxon>Basidiomycota</taxon>
        <taxon>Agaricomycotina</taxon>
        <taxon>Agaricomycetes</taxon>
        <taxon>Agaricomycetidae</taxon>
        <taxon>Agaricales</taxon>
        <taxon>Marasmiineae</taxon>
        <taxon>Mycenaceae</taxon>
        <taxon>Mycena</taxon>
    </lineage>
</organism>
<feature type="compositionally biased region" description="Pro residues" evidence="1">
    <location>
        <begin position="27"/>
        <end position="63"/>
    </location>
</feature>
<feature type="compositionally biased region" description="Pro residues" evidence="1">
    <location>
        <begin position="9"/>
        <end position="20"/>
    </location>
</feature>
<name>A0AAD7JBE5_9AGAR</name>
<dbReference type="InterPro" id="IPR004648">
    <property type="entry name" value="Oligpept_transpt"/>
</dbReference>
<dbReference type="GO" id="GO:0055085">
    <property type="term" value="P:transmembrane transport"/>
    <property type="evidence" value="ECO:0007669"/>
    <property type="project" value="InterPro"/>
</dbReference>
<evidence type="ECO:0000313" key="2">
    <source>
        <dbReference type="EMBL" id="KAJ7759538.1"/>
    </source>
</evidence>
<dbReference type="Proteomes" id="UP001215598">
    <property type="component" value="Unassembled WGS sequence"/>
</dbReference>
<reference evidence="2" key="1">
    <citation type="submission" date="2023-03" db="EMBL/GenBank/DDBJ databases">
        <title>Massive genome expansion in bonnet fungi (Mycena s.s.) driven by repeated elements and novel gene families across ecological guilds.</title>
        <authorList>
            <consortium name="Lawrence Berkeley National Laboratory"/>
            <person name="Harder C.B."/>
            <person name="Miyauchi S."/>
            <person name="Viragh M."/>
            <person name="Kuo A."/>
            <person name="Thoen E."/>
            <person name="Andreopoulos B."/>
            <person name="Lu D."/>
            <person name="Skrede I."/>
            <person name="Drula E."/>
            <person name="Henrissat B."/>
            <person name="Morin E."/>
            <person name="Kohler A."/>
            <person name="Barry K."/>
            <person name="LaButti K."/>
            <person name="Morin E."/>
            <person name="Salamov A."/>
            <person name="Lipzen A."/>
            <person name="Mereny Z."/>
            <person name="Hegedus B."/>
            <person name="Baldrian P."/>
            <person name="Stursova M."/>
            <person name="Weitz H."/>
            <person name="Taylor A."/>
            <person name="Grigoriev I.V."/>
            <person name="Nagy L.G."/>
            <person name="Martin F."/>
            <person name="Kauserud H."/>
        </authorList>
    </citation>
    <scope>NUCLEOTIDE SEQUENCE</scope>
    <source>
        <strain evidence="2">CBHHK182m</strain>
    </source>
</reference>
<feature type="region of interest" description="Disordered" evidence="1">
    <location>
        <begin position="1"/>
        <end position="74"/>
    </location>
</feature>
<proteinExistence type="predicted"/>
<sequence>MPLDCTKRCPPPTRTPPPPSTISATSTPPPSTPDPTTPKKVPPSPSSHDPNLPPFHDPNPPSFHSPDAAPSLLEDDSPYLEVRSAVANTDDPALPVATLRAWTLGVLWAVLIPGLNQFFFFRYPAVTVTSVRGAFFWPFTFWPYR</sequence>
<comment type="caution">
    <text evidence="2">The sequence shown here is derived from an EMBL/GenBank/DDBJ whole genome shotgun (WGS) entry which is preliminary data.</text>
</comment>
<dbReference type="AlphaFoldDB" id="A0AAD7JBE5"/>
<keyword evidence="3" id="KW-1185">Reference proteome</keyword>
<evidence type="ECO:0000313" key="3">
    <source>
        <dbReference type="Proteomes" id="UP001215598"/>
    </source>
</evidence>